<dbReference type="FunFam" id="3.30.70.141:FF:000017">
    <property type="entry name" value="Nucleoside diphosphate kinase"/>
    <property type="match status" value="1"/>
</dbReference>
<dbReference type="InterPro" id="IPR036850">
    <property type="entry name" value="NDK-like_dom_sf"/>
</dbReference>
<evidence type="ECO:0000256" key="7">
    <source>
        <dbReference type="ARBA" id="ARBA00022777"/>
    </source>
</evidence>
<dbReference type="GO" id="GO:0005524">
    <property type="term" value="F:ATP binding"/>
    <property type="evidence" value="ECO:0007669"/>
    <property type="project" value="UniProtKB-KW"/>
</dbReference>
<keyword evidence="10" id="KW-0546">Nucleotide metabolism</keyword>
<dbReference type="GO" id="GO:0006228">
    <property type="term" value="P:UTP biosynthetic process"/>
    <property type="evidence" value="ECO:0007669"/>
    <property type="project" value="InterPro"/>
</dbReference>
<evidence type="ECO:0000256" key="10">
    <source>
        <dbReference type="ARBA" id="ARBA00023080"/>
    </source>
</evidence>
<keyword evidence="6" id="KW-0547">Nucleotide-binding</keyword>
<evidence type="ECO:0000256" key="9">
    <source>
        <dbReference type="ARBA" id="ARBA00022842"/>
    </source>
</evidence>
<evidence type="ECO:0000256" key="1">
    <source>
        <dbReference type="ARBA" id="ARBA00001946"/>
    </source>
</evidence>
<evidence type="ECO:0000256" key="2">
    <source>
        <dbReference type="ARBA" id="ARBA00008142"/>
    </source>
</evidence>
<dbReference type="SMART" id="SM00562">
    <property type="entry name" value="NDK"/>
    <property type="match status" value="1"/>
</dbReference>
<dbReference type="Pfam" id="PF00334">
    <property type="entry name" value="NDK"/>
    <property type="match status" value="1"/>
</dbReference>
<name>A0A1F6Y6C2_9BACT</name>
<dbReference type="SUPFAM" id="SSF54919">
    <property type="entry name" value="Nucleoside diphosphate kinase, NDK"/>
    <property type="match status" value="1"/>
</dbReference>
<dbReference type="GO" id="GO:0046872">
    <property type="term" value="F:metal ion binding"/>
    <property type="evidence" value="ECO:0007669"/>
    <property type="project" value="UniProtKB-KW"/>
</dbReference>
<keyword evidence="7 14" id="KW-0418">Kinase</keyword>
<dbReference type="Gene3D" id="3.30.70.141">
    <property type="entry name" value="Nucleoside diphosphate kinase-like domain"/>
    <property type="match status" value="1"/>
</dbReference>
<comment type="caution">
    <text evidence="14">The sequence shown here is derived from an EMBL/GenBank/DDBJ whole genome shotgun (WGS) entry which is preliminary data.</text>
</comment>
<dbReference type="InterPro" id="IPR001564">
    <property type="entry name" value="Nucleoside_diP_kinase"/>
</dbReference>
<dbReference type="EC" id="2.7.4.6" evidence="3"/>
<evidence type="ECO:0000256" key="12">
    <source>
        <dbReference type="RuleBase" id="RU004011"/>
    </source>
</evidence>
<evidence type="ECO:0000313" key="14">
    <source>
        <dbReference type="EMBL" id="OGJ01917.1"/>
    </source>
</evidence>
<accession>A0A1F6Y6C2</accession>
<dbReference type="Proteomes" id="UP000178645">
    <property type="component" value="Unassembled WGS sequence"/>
</dbReference>
<keyword evidence="9" id="KW-0460">Magnesium</keyword>
<proteinExistence type="inferred from homology"/>
<dbReference type="InterPro" id="IPR034907">
    <property type="entry name" value="NDK-like_dom"/>
</dbReference>
<dbReference type="GO" id="GO:0006241">
    <property type="term" value="P:CTP biosynthetic process"/>
    <property type="evidence" value="ECO:0007669"/>
    <property type="project" value="InterPro"/>
</dbReference>
<evidence type="ECO:0000256" key="11">
    <source>
        <dbReference type="PROSITE-ProRule" id="PRU00706"/>
    </source>
</evidence>
<keyword evidence="5" id="KW-0479">Metal-binding</keyword>
<protein>
    <recommendedName>
        <fullName evidence="3">nucleoside-diphosphate kinase</fullName>
        <ecNumber evidence="3">2.7.4.6</ecNumber>
    </recommendedName>
</protein>
<dbReference type="GO" id="GO:0006183">
    <property type="term" value="P:GTP biosynthetic process"/>
    <property type="evidence" value="ECO:0007669"/>
    <property type="project" value="InterPro"/>
</dbReference>
<sequence>MKNTQERTLIIFKPDAVQRGIVGEILARFEKAGFKIAGAKMLMPSQEHYYHHYENIGKMITRHNKKIFDVTLEMMSEGPVIALVLEGIEAVAMVRKMVGPTESKSALPGTIRGDYSHMSFTHADKEGIGLPNILHASGDPEEAKAEIAHWFSDNELFDYETVHEMFTQKQKHHKRS</sequence>
<evidence type="ECO:0000256" key="6">
    <source>
        <dbReference type="ARBA" id="ARBA00022741"/>
    </source>
</evidence>
<dbReference type="PROSITE" id="PS51374">
    <property type="entry name" value="NDPK_LIKE"/>
    <property type="match status" value="1"/>
</dbReference>
<evidence type="ECO:0000256" key="5">
    <source>
        <dbReference type="ARBA" id="ARBA00022723"/>
    </source>
</evidence>
<keyword evidence="4" id="KW-0808">Transferase</keyword>
<gene>
    <name evidence="14" type="ORF">A3G53_01355</name>
</gene>
<dbReference type="GO" id="GO:0004550">
    <property type="term" value="F:nucleoside diphosphate kinase activity"/>
    <property type="evidence" value="ECO:0007669"/>
    <property type="project" value="UniProtKB-EC"/>
</dbReference>
<dbReference type="PRINTS" id="PR01243">
    <property type="entry name" value="NUCDPKINASE"/>
</dbReference>
<dbReference type="EMBL" id="MFVU01000015">
    <property type="protein sequence ID" value="OGJ01917.1"/>
    <property type="molecule type" value="Genomic_DNA"/>
</dbReference>
<comment type="cofactor">
    <cofactor evidence="1">
        <name>Mg(2+)</name>
        <dbReference type="ChEBI" id="CHEBI:18420"/>
    </cofactor>
</comment>
<reference evidence="14 15" key="1">
    <citation type="journal article" date="2016" name="Nat. Commun.">
        <title>Thousands of microbial genomes shed light on interconnected biogeochemical processes in an aquifer system.</title>
        <authorList>
            <person name="Anantharaman K."/>
            <person name="Brown C.T."/>
            <person name="Hug L.A."/>
            <person name="Sharon I."/>
            <person name="Castelle C.J."/>
            <person name="Probst A.J."/>
            <person name="Thomas B.C."/>
            <person name="Singh A."/>
            <person name="Wilkins M.J."/>
            <person name="Karaoz U."/>
            <person name="Brodie E.L."/>
            <person name="Williams K.H."/>
            <person name="Hubbard S.S."/>
            <person name="Banfield J.F."/>
        </authorList>
    </citation>
    <scope>NUCLEOTIDE SEQUENCE [LARGE SCALE GENOMIC DNA]</scope>
</reference>
<comment type="caution">
    <text evidence="11">Lacks conserved residue(s) required for the propagation of feature annotation.</text>
</comment>
<comment type="similarity">
    <text evidence="2 11 12">Belongs to the NDK family.</text>
</comment>
<evidence type="ECO:0000313" key="15">
    <source>
        <dbReference type="Proteomes" id="UP000178645"/>
    </source>
</evidence>
<dbReference type="CDD" id="cd04413">
    <property type="entry name" value="NDPk_I"/>
    <property type="match status" value="1"/>
</dbReference>
<evidence type="ECO:0000256" key="8">
    <source>
        <dbReference type="ARBA" id="ARBA00022840"/>
    </source>
</evidence>
<keyword evidence="8" id="KW-0067">ATP-binding</keyword>
<evidence type="ECO:0000259" key="13">
    <source>
        <dbReference type="SMART" id="SM00562"/>
    </source>
</evidence>
<organism evidence="14 15">
    <name type="scientific">Candidatus Nomurabacteria bacterium RIFCSPLOWO2_12_FULL_44_11</name>
    <dbReference type="NCBI Taxonomy" id="1801796"/>
    <lineage>
        <taxon>Bacteria</taxon>
        <taxon>Candidatus Nomuraibacteriota</taxon>
    </lineage>
</organism>
<dbReference type="AlphaFoldDB" id="A0A1F6Y6C2"/>
<dbReference type="PANTHER" id="PTHR11349">
    <property type="entry name" value="NUCLEOSIDE DIPHOSPHATE KINASE"/>
    <property type="match status" value="1"/>
</dbReference>
<evidence type="ECO:0000256" key="3">
    <source>
        <dbReference type="ARBA" id="ARBA00012966"/>
    </source>
</evidence>
<feature type="domain" description="Nucleoside diphosphate kinase-like" evidence="13">
    <location>
        <begin position="5"/>
        <end position="158"/>
    </location>
</feature>
<evidence type="ECO:0000256" key="4">
    <source>
        <dbReference type="ARBA" id="ARBA00022679"/>
    </source>
</evidence>